<dbReference type="InterPro" id="IPR042047">
    <property type="entry name" value="SleB_dom1"/>
</dbReference>
<feature type="signal peptide" evidence="1">
    <location>
        <begin position="1"/>
        <end position="18"/>
    </location>
</feature>
<name>A0A369UN15_9GAMM</name>
<feature type="chain" id="PRO_5016967627" evidence="1">
    <location>
        <begin position="19"/>
        <end position="144"/>
    </location>
</feature>
<sequence>MKLSMLMWLASVLPQPLADQTCLATTVYLEARSEPANGQFAVAEVALRRRERGLWGDTVCEVVKSPRQFAITTAPHSFDITNLDAFNKAWKIAGESINNWSLPIAERRLLVPNADHFATVDVAPNWSRNRPGTTIGEHTFYRVN</sequence>
<dbReference type="OrthoDB" id="5952809at2"/>
<protein>
    <submittedName>
        <fullName evidence="3">Cell wall hydrolase</fullName>
    </submittedName>
</protein>
<accession>A0A369UN15</accession>
<dbReference type="RefSeq" id="WP_114845829.1">
    <property type="nucleotide sequence ID" value="NZ_JBHSPE010000020.1"/>
</dbReference>
<keyword evidence="1" id="KW-0732">Signal</keyword>
<gene>
    <name evidence="3" type="ORF">DVJ77_12355</name>
</gene>
<feature type="domain" description="Cell wall hydrolase SleB" evidence="2">
    <location>
        <begin position="33"/>
        <end position="141"/>
    </location>
</feature>
<dbReference type="Proteomes" id="UP000253782">
    <property type="component" value="Unassembled WGS sequence"/>
</dbReference>
<evidence type="ECO:0000259" key="2">
    <source>
        <dbReference type="Pfam" id="PF07486"/>
    </source>
</evidence>
<organism evidence="3 4">
    <name type="scientific">Dyella tabacisoli</name>
    <dbReference type="NCBI Taxonomy" id="2282381"/>
    <lineage>
        <taxon>Bacteria</taxon>
        <taxon>Pseudomonadati</taxon>
        <taxon>Pseudomonadota</taxon>
        <taxon>Gammaproteobacteria</taxon>
        <taxon>Lysobacterales</taxon>
        <taxon>Rhodanobacteraceae</taxon>
        <taxon>Dyella</taxon>
    </lineage>
</organism>
<keyword evidence="4" id="KW-1185">Reference proteome</keyword>
<proteinExistence type="predicted"/>
<dbReference type="AlphaFoldDB" id="A0A369UN15"/>
<dbReference type="Gene3D" id="1.10.10.2520">
    <property type="entry name" value="Cell wall hydrolase SleB, domain 1"/>
    <property type="match status" value="1"/>
</dbReference>
<reference evidence="3 4" key="1">
    <citation type="submission" date="2018-07" db="EMBL/GenBank/DDBJ databases">
        <title>Dyella tabacisoli L4-6T, whole genome shotgun sequence.</title>
        <authorList>
            <person name="Zhou X.-K."/>
            <person name="Li W.-J."/>
            <person name="Duan Y.-Q."/>
        </authorList>
    </citation>
    <scope>NUCLEOTIDE SEQUENCE [LARGE SCALE GENOMIC DNA]</scope>
    <source>
        <strain evidence="3 4">L4-6</strain>
    </source>
</reference>
<comment type="caution">
    <text evidence="3">The sequence shown here is derived from an EMBL/GenBank/DDBJ whole genome shotgun (WGS) entry which is preliminary data.</text>
</comment>
<keyword evidence="3" id="KW-0378">Hydrolase</keyword>
<dbReference type="InterPro" id="IPR011105">
    <property type="entry name" value="Cell_wall_hydrolase_SleB"/>
</dbReference>
<evidence type="ECO:0000313" key="4">
    <source>
        <dbReference type="Proteomes" id="UP000253782"/>
    </source>
</evidence>
<evidence type="ECO:0000256" key="1">
    <source>
        <dbReference type="SAM" id="SignalP"/>
    </source>
</evidence>
<dbReference type="Pfam" id="PF07486">
    <property type="entry name" value="Hydrolase_2"/>
    <property type="match status" value="1"/>
</dbReference>
<dbReference type="EMBL" id="QQAH01000011">
    <property type="protein sequence ID" value="RDD81118.1"/>
    <property type="molecule type" value="Genomic_DNA"/>
</dbReference>
<dbReference type="GO" id="GO:0016787">
    <property type="term" value="F:hydrolase activity"/>
    <property type="evidence" value="ECO:0007669"/>
    <property type="project" value="UniProtKB-KW"/>
</dbReference>
<evidence type="ECO:0000313" key="3">
    <source>
        <dbReference type="EMBL" id="RDD81118.1"/>
    </source>
</evidence>